<keyword evidence="3" id="KW-1185">Reference proteome</keyword>
<feature type="signal peptide" evidence="1">
    <location>
        <begin position="1"/>
        <end position="30"/>
    </location>
</feature>
<protein>
    <submittedName>
        <fullName evidence="2">Fructose 1,6-bisphosphatase</fullName>
    </submittedName>
</protein>
<gene>
    <name evidence="2" type="ORF">IT882_02135</name>
</gene>
<evidence type="ECO:0000256" key="1">
    <source>
        <dbReference type="SAM" id="SignalP"/>
    </source>
</evidence>
<feature type="chain" id="PRO_5039642417" evidence="1">
    <location>
        <begin position="31"/>
        <end position="257"/>
    </location>
</feature>
<dbReference type="EMBL" id="CP064760">
    <property type="protein sequence ID" value="QPE04944.1"/>
    <property type="molecule type" value="Genomic_DNA"/>
</dbReference>
<evidence type="ECO:0000313" key="3">
    <source>
        <dbReference type="Proteomes" id="UP000594480"/>
    </source>
</evidence>
<name>A0A7S8MXD4_9MICO</name>
<evidence type="ECO:0000313" key="2">
    <source>
        <dbReference type="EMBL" id="QPE04944.1"/>
    </source>
</evidence>
<accession>A0A7S8MXD4</accession>
<dbReference type="RefSeq" id="WP_195692965.1">
    <property type="nucleotide sequence ID" value="NZ_CP064760.1"/>
</dbReference>
<dbReference type="KEGG" id="msf:IT882_02135"/>
<dbReference type="PROSITE" id="PS51257">
    <property type="entry name" value="PROKAR_LIPOPROTEIN"/>
    <property type="match status" value="1"/>
</dbReference>
<dbReference type="InterPro" id="IPR006311">
    <property type="entry name" value="TAT_signal"/>
</dbReference>
<reference evidence="2 3" key="1">
    <citation type="submission" date="2020-11" db="EMBL/GenBank/DDBJ databases">
        <title>Amino acid is mineralized and recycled by bacteria in oceanic microbiome.</title>
        <authorList>
            <person name="Zheng L.Y."/>
        </authorList>
    </citation>
    <scope>NUCLEOTIDE SEQUENCE [LARGE SCALE GENOMIC DNA]</scope>
    <source>
        <strain evidence="2 3">A32-1</strain>
    </source>
</reference>
<proteinExistence type="predicted"/>
<sequence length="257" mass="27614">MATAPQRSRVVRRVVLGAAALALGASSLTGCQQIAEAFNSIQGGPPGAASTATPVPQPVSTTATMDFDSLFSYDGSVSLTTDVASDLEVVLDVWAADPKRTREWTPNNEKVFGFAINAYDRRVDDKAVLTQKRRVYISSISITSQTAQTSGMVQQPFQFAADPRTLVPPDTLRSDRGLLLNSYQGGLLVPETTIFMLPADTYGITLQFSFGIYVEGTANDDASFAQQTIYQYLPIAIYNDQGTLNIVSNEPTSAPQG</sequence>
<organism evidence="2 3">
    <name type="scientific">Microbacterium schleiferi</name>
    <dbReference type="NCBI Taxonomy" id="69362"/>
    <lineage>
        <taxon>Bacteria</taxon>
        <taxon>Bacillati</taxon>
        <taxon>Actinomycetota</taxon>
        <taxon>Actinomycetes</taxon>
        <taxon>Micrococcales</taxon>
        <taxon>Microbacteriaceae</taxon>
        <taxon>Microbacterium</taxon>
    </lineage>
</organism>
<dbReference type="PROSITE" id="PS51318">
    <property type="entry name" value="TAT"/>
    <property type="match status" value="1"/>
</dbReference>
<dbReference type="Proteomes" id="UP000594480">
    <property type="component" value="Chromosome"/>
</dbReference>
<dbReference type="AlphaFoldDB" id="A0A7S8MXD4"/>
<keyword evidence="1" id="KW-0732">Signal</keyword>